<sequence length="57" mass="6830">MRPLITQDEIEMLRHDLDMLEEQNLVGIEVYEALHLLEMRRQTAKLELIKRVLENKA</sequence>
<dbReference type="EMBL" id="CACRTZ010000016">
    <property type="protein sequence ID" value="VYU35423.1"/>
    <property type="molecule type" value="Genomic_DNA"/>
</dbReference>
<protein>
    <submittedName>
        <fullName evidence="1">Uncharacterized protein</fullName>
    </submittedName>
</protein>
<dbReference type="AlphaFoldDB" id="A0A6N3EAC5"/>
<organism evidence="1">
    <name type="scientific">Phytobacter massiliensis</name>
    <dbReference type="NCBI Taxonomy" id="1485952"/>
    <lineage>
        <taxon>Bacteria</taxon>
        <taxon>Pseudomonadati</taxon>
        <taxon>Pseudomonadota</taxon>
        <taxon>Gammaproteobacteria</taxon>
        <taxon>Enterobacterales</taxon>
        <taxon>Enterobacteriaceae</taxon>
        <taxon>Phytobacter</taxon>
    </lineage>
</organism>
<accession>A0A6N3EAC5</accession>
<gene>
    <name evidence="1" type="ORF">EMLFYP7_02084</name>
</gene>
<name>A0A6N3EAC5_9ENTR</name>
<reference evidence="1" key="1">
    <citation type="submission" date="2019-11" db="EMBL/GenBank/DDBJ databases">
        <authorList>
            <person name="Feng L."/>
        </authorList>
    </citation>
    <scope>NUCLEOTIDE SEQUENCE</scope>
    <source>
        <strain evidence="1">EMassiliensisLFYP7</strain>
    </source>
</reference>
<dbReference type="RefSeq" id="WP_421957828.1">
    <property type="nucleotide sequence ID" value="NZ_CACRTZ010000016.1"/>
</dbReference>
<proteinExistence type="predicted"/>
<evidence type="ECO:0000313" key="1">
    <source>
        <dbReference type="EMBL" id="VYU35423.1"/>
    </source>
</evidence>